<evidence type="ECO:0000313" key="3">
    <source>
        <dbReference type="EMBL" id="KAF2438611.1"/>
    </source>
</evidence>
<keyword evidence="2" id="KW-0472">Membrane</keyword>
<proteinExistence type="predicted"/>
<dbReference type="Proteomes" id="UP000799764">
    <property type="component" value="Unassembled WGS sequence"/>
</dbReference>
<evidence type="ECO:0000256" key="1">
    <source>
        <dbReference type="SAM" id="MobiDB-lite"/>
    </source>
</evidence>
<dbReference type="EMBL" id="MU001512">
    <property type="protein sequence ID" value="KAF2438611.1"/>
    <property type="molecule type" value="Genomic_DNA"/>
</dbReference>
<feature type="region of interest" description="Disordered" evidence="1">
    <location>
        <begin position="123"/>
        <end position="169"/>
    </location>
</feature>
<evidence type="ECO:0000256" key="2">
    <source>
        <dbReference type="SAM" id="Phobius"/>
    </source>
</evidence>
<dbReference type="OrthoDB" id="3647at2759"/>
<gene>
    <name evidence="3" type="ORF">P171DRAFT_491269</name>
</gene>
<evidence type="ECO:0000313" key="4">
    <source>
        <dbReference type="Proteomes" id="UP000799764"/>
    </source>
</evidence>
<feature type="transmembrane region" description="Helical" evidence="2">
    <location>
        <begin position="93"/>
        <end position="111"/>
    </location>
</feature>
<feature type="transmembrane region" description="Helical" evidence="2">
    <location>
        <begin position="35"/>
        <end position="60"/>
    </location>
</feature>
<name>A0A9P4P8V7_9PLEO</name>
<dbReference type="AlphaFoldDB" id="A0A9P4P8V7"/>
<keyword evidence="4" id="KW-1185">Reference proteome</keyword>
<protein>
    <submittedName>
        <fullName evidence="3">Uncharacterized protein</fullName>
    </submittedName>
</protein>
<keyword evidence="2" id="KW-1133">Transmembrane helix</keyword>
<feature type="compositionally biased region" description="Basic residues" evidence="1">
    <location>
        <begin position="142"/>
        <end position="156"/>
    </location>
</feature>
<sequence length="169" mass="18636">MGIPYSREINAAFEQVTPLVGAGFKVLRTMKDISILLAVIQVLTVLSLLLILFVLILLLYSVNPDLEHERQTLVTPLLRNAASLALWEVFKGLVTPVASISLVLGLAWWVFRLEHAEQHELERTAEEDADEALENISGDASRKKKKGKKEKGKGAKGKGGQDEDGGEKY</sequence>
<organism evidence="3 4">
    <name type="scientific">Karstenula rhodostoma CBS 690.94</name>
    <dbReference type="NCBI Taxonomy" id="1392251"/>
    <lineage>
        <taxon>Eukaryota</taxon>
        <taxon>Fungi</taxon>
        <taxon>Dikarya</taxon>
        <taxon>Ascomycota</taxon>
        <taxon>Pezizomycotina</taxon>
        <taxon>Dothideomycetes</taxon>
        <taxon>Pleosporomycetidae</taxon>
        <taxon>Pleosporales</taxon>
        <taxon>Massarineae</taxon>
        <taxon>Didymosphaeriaceae</taxon>
        <taxon>Karstenula</taxon>
    </lineage>
</organism>
<keyword evidence="2" id="KW-0812">Transmembrane</keyword>
<comment type="caution">
    <text evidence="3">The sequence shown here is derived from an EMBL/GenBank/DDBJ whole genome shotgun (WGS) entry which is preliminary data.</text>
</comment>
<accession>A0A9P4P8V7</accession>
<reference evidence="3" key="1">
    <citation type="journal article" date="2020" name="Stud. Mycol.">
        <title>101 Dothideomycetes genomes: a test case for predicting lifestyles and emergence of pathogens.</title>
        <authorList>
            <person name="Haridas S."/>
            <person name="Albert R."/>
            <person name="Binder M."/>
            <person name="Bloem J."/>
            <person name="Labutti K."/>
            <person name="Salamov A."/>
            <person name="Andreopoulos B."/>
            <person name="Baker S."/>
            <person name="Barry K."/>
            <person name="Bills G."/>
            <person name="Bluhm B."/>
            <person name="Cannon C."/>
            <person name="Castanera R."/>
            <person name="Culley D."/>
            <person name="Daum C."/>
            <person name="Ezra D."/>
            <person name="Gonzalez J."/>
            <person name="Henrissat B."/>
            <person name="Kuo A."/>
            <person name="Liang C."/>
            <person name="Lipzen A."/>
            <person name="Lutzoni F."/>
            <person name="Magnuson J."/>
            <person name="Mondo S."/>
            <person name="Nolan M."/>
            <person name="Ohm R."/>
            <person name="Pangilinan J."/>
            <person name="Park H.-J."/>
            <person name="Ramirez L."/>
            <person name="Alfaro M."/>
            <person name="Sun H."/>
            <person name="Tritt A."/>
            <person name="Yoshinaga Y."/>
            <person name="Zwiers L.-H."/>
            <person name="Turgeon B."/>
            <person name="Goodwin S."/>
            <person name="Spatafora J."/>
            <person name="Crous P."/>
            <person name="Grigoriev I."/>
        </authorList>
    </citation>
    <scope>NUCLEOTIDE SEQUENCE</scope>
    <source>
        <strain evidence="3">CBS 690.94</strain>
    </source>
</reference>